<reference evidence="8 9" key="1">
    <citation type="journal article" date="2015" name="Genome Announc.">
        <title>Expanding the biotechnology potential of lactobacilli through comparative genomics of 213 strains and associated genera.</title>
        <authorList>
            <person name="Sun Z."/>
            <person name="Harris H.M."/>
            <person name="McCann A."/>
            <person name="Guo C."/>
            <person name="Argimon S."/>
            <person name="Zhang W."/>
            <person name="Yang X."/>
            <person name="Jeffery I.B."/>
            <person name="Cooney J.C."/>
            <person name="Kagawa T.F."/>
            <person name="Liu W."/>
            <person name="Song Y."/>
            <person name="Salvetti E."/>
            <person name="Wrobel A."/>
            <person name="Rasinkangas P."/>
            <person name="Parkhill J."/>
            <person name="Rea M.C."/>
            <person name="O'Sullivan O."/>
            <person name="Ritari J."/>
            <person name="Douillard F.P."/>
            <person name="Paul Ross R."/>
            <person name="Yang R."/>
            <person name="Briner A.E."/>
            <person name="Felis G.E."/>
            <person name="de Vos W.M."/>
            <person name="Barrangou R."/>
            <person name="Klaenhammer T.R."/>
            <person name="Caufield P.W."/>
            <person name="Cui Y."/>
            <person name="Zhang H."/>
            <person name="O'Toole P.W."/>
        </authorList>
    </citation>
    <scope>NUCLEOTIDE SEQUENCE [LARGE SCALE GENOMIC DNA]</scope>
    <source>
        <strain evidence="8 9">DSM 24301</strain>
    </source>
</reference>
<gene>
    <name evidence="8" type="ORF">IV56_GL000078</name>
</gene>
<comment type="similarity">
    <text evidence="1">Belongs to the glycosyl hydrolase 65 family.</text>
</comment>
<dbReference type="Gene3D" id="2.60.420.10">
    <property type="entry name" value="Maltose phosphorylase, domain 3"/>
    <property type="match status" value="1"/>
</dbReference>
<dbReference type="GO" id="GO:0016757">
    <property type="term" value="F:glycosyltransferase activity"/>
    <property type="evidence" value="ECO:0007669"/>
    <property type="project" value="UniProtKB-ARBA"/>
</dbReference>
<dbReference type="InterPro" id="IPR037018">
    <property type="entry name" value="GH65_N"/>
</dbReference>
<dbReference type="PIRSF" id="PIRSF036289">
    <property type="entry name" value="Glycosyl_hydrolase_malt_phosph"/>
    <property type="match status" value="1"/>
</dbReference>
<dbReference type="RefSeq" id="WP_056991800.1">
    <property type="nucleotide sequence ID" value="NZ_JQCE01000001.1"/>
</dbReference>
<dbReference type="Gene3D" id="1.50.10.10">
    <property type="match status" value="1"/>
</dbReference>
<dbReference type="PANTHER" id="PTHR11051:SF13">
    <property type="entry name" value="GLYCOSYL TRANSFERASE"/>
    <property type="match status" value="1"/>
</dbReference>
<dbReference type="PATRIC" id="fig|1293598.4.peg.79"/>
<feature type="binding site" evidence="3">
    <location>
        <begin position="318"/>
        <end position="319"/>
    </location>
    <ligand>
        <name>substrate</name>
    </ligand>
</feature>
<dbReference type="SUPFAM" id="SSF74650">
    <property type="entry name" value="Galactose mutarotase-like"/>
    <property type="match status" value="1"/>
</dbReference>
<dbReference type="InterPro" id="IPR011013">
    <property type="entry name" value="Gal_mutarotase_sf_dom"/>
</dbReference>
<dbReference type="Proteomes" id="UP000050969">
    <property type="component" value="Unassembled WGS sequence"/>
</dbReference>
<comment type="caution">
    <text evidence="8">The sequence shown here is derived from an EMBL/GenBank/DDBJ whole genome shotgun (WGS) entry which is preliminary data.</text>
</comment>
<dbReference type="GO" id="GO:0030246">
    <property type="term" value="F:carbohydrate binding"/>
    <property type="evidence" value="ECO:0007669"/>
    <property type="project" value="InterPro"/>
</dbReference>
<feature type="domain" description="Glycoside hydrolase family 65 N-terminal" evidence="7">
    <location>
        <begin position="19"/>
        <end position="230"/>
    </location>
</feature>
<feature type="region of interest" description="Disordered" evidence="4">
    <location>
        <begin position="163"/>
        <end position="191"/>
    </location>
</feature>
<feature type="domain" description="Glycoside hydrolase family 65 central catalytic" evidence="5">
    <location>
        <begin position="285"/>
        <end position="639"/>
    </location>
</feature>
<evidence type="ECO:0000259" key="7">
    <source>
        <dbReference type="Pfam" id="PF03636"/>
    </source>
</evidence>
<dbReference type="InterPro" id="IPR005195">
    <property type="entry name" value="Glyco_hydro_65_M"/>
</dbReference>
<evidence type="ECO:0000256" key="1">
    <source>
        <dbReference type="ARBA" id="ARBA00006768"/>
    </source>
</evidence>
<dbReference type="InterPro" id="IPR008928">
    <property type="entry name" value="6-hairpin_glycosidase_sf"/>
</dbReference>
<feature type="binding site" evidence="3">
    <location>
        <begin position="553"/>
        <end position="554"/>
    </location>
    <ligand>
        <name>substrate</name>
    </ligand>
</feature>
<dbReference type="AlphaFoldDB" id="A0A0R2MZ11"/>
<dbReference type="EMBL" id="JQCE01000001">
    <property type="protein sequence ID" value="KRO18926.1"/>
    <property type="molecule type" value="Genomic_DNA"/>
</dbReference>
<keyword evidence="9" id="KW-1185">Reference proteome</keyword>
<evidence type="ECO:0000313" key="8">
    <source>
        <dbReference type="EMBL" id="KRO18926.1"/>
    </source>
</evidence>
<dbReference type="Pfam" id="PF03636">
    <property type="entry name" value="Glyco_hydro_65N"/>
    <property type="match status" value="1"/>
</dbReference>
<protein>
    <submittedName>
        <fullName evidence="8">Maltose phosphorylase</fullName>
    </submittedName>
</protein>
<feature type="compositionally biased region" description="Polar residues" evidence="4">
    <location>
        <begin position="176"/>
        <end position="186"/>
    </location>
</feature>
<organism evidence="8 9">
    <name type="scientific">Lacticaseibacillus saniviri JCM 17471 = DSM 24301</name>
    <dbReference type="NCBI Taxonomy" id="1293598"/>
    <lineage>
        <taxon>Bacteria</taxon>
        <taxon>Bacillati</taxon>
        <taxon>Bacillota</taxon>
        <taxon>Bacilli</taxon>
        <taxon>Lactobacillales</taxon>
        <taxon>Lactobacillaceae</taxon>
        <taxon>Lacticaseibacillus</taxon>
    </lineage>
</organism>
<dbReference type="InterPro" id="IPR005196">
    <property type="entry name" value="Glyco_hydro_65_N"/>
</dbReference>
<dbReference type="GO" id="GO:0004553">
    <property type="term" value="F:hydrolase activity, hydrolyzing O-glycosyl compounds"/>
    <property type="evidence" value="ECO:0007669"/>
    <property type="project" value="TreeGrafter"/>
</dbReference>
<dbReference type="InterPro" id="IPR017045">
    <property type="entry name" value="Malt_Pase/Glycosyl_Hdrlase"/>
</dbReference>
<dbReference type="STRING" id="1293598.IV56_GL000078"/>
<evidence type="ECO:0000259" key="6">
    <source>
        <dbReference type="Pfam" id="PF03633"/>
    </source>
</evidence>
<evidence type="ECO:0000256" key="2">
    <source>
        <dbReference type="PIRSR" id="PIRSR036289-50"/>
    </source>
</evidence>
<dbReference type="PANTHER" id="PTHR11051">
    <property type="entry name" value="GLYCOSYL HYDROLASE-RELATED"/>
    <property type="match status" value="1"/>
</dbReference>
<accession>A0A0R2MZ11</accession>
<evidence type="ECO:0000256" key="3">
    <source>
        <dbReference type="PIRSR" id="PIRSR036289-51"/>
    </source>
</evidence>
<evidence type="ECO:0000259" key="5">
    <source>
        <dbReference type="Pfam" id="PF03632"/>
    </source>
</evidence>
<feature type="active site" description="Proton donor" evidence="2">
    <location>
        <position position="449"/>
    </location>
</feature>
<evidence type="ECO:0000256" key="4">
    <source>
        <dbReference type="SAM" id="MobiDB-lite"/>
    </source>
</evidence>
<dbReference type="Pfam" id="PF03632">
    <property type="entry name" value="Glyco_hydro_65m"/>
    <property type="match status" value="1"/>
</dbReference>
<dbReference type="GO" id="GO:0005975">
    <property type="term" value="P:carbohydrate metabolic process"/>
    <property type="evidence" value="ECO:0007669"/>
    <property type="project" value="InterPro"/>
</dbReference>
<feature type="domain" description="Glycoside hydrolase family 65 C-terminal" evidence="6">
    <location>
        <begin position="651"/>
        <end position="708"/>
    </location>
</feature>
<dbReference type="Pfam" id="PF03633">
    <property type="entry name" value="Glyco_hydro_65C"/>
    <property type="match status" value="1"/>
</dbReference>
<proteinExistence type="inferred from homology"/>
<dbReference type="SUPFAM" id="SSF48208">
    <property type="entry name" value="Six-hairpin glycosidases"/>
    <property type="match status" value="1"/>
</dbReference>
<dbReference type="InterPro" id="IPR012341">
    <property type="entry name" value="6hp_glycosidase-like_sf"/>
</dbReference>
<dbReference type="InterPro" id="IPR005194">
    <property type="entry name" value="Glyco_hydro_65_C"/>
</dbReference>
<name>A0A0R2MZ11_9LACO</name>
<sequence length="718" mass="80404">MTVPAMLLSLNHVANRDAAYLETIFALSNGHFGLRAGDPFTPSATAGTIINGLYETTPIQYGESAFGYATHHQTTPLLPDLRQIELTTTTGTTFKTQTLVDKTLDLETGQLSETWRVSDGHHQLLVTLASVVSQQEQTSASLVYTIQSVDFTGELTINKSLTAPAQQADSDDPRQSRQVQTLTTTTEHPDGNTIAMSIRTEHSDQSIDLQLQADTGLTTHVTMNPGATFTYQVVAQVSQINTVMPAVSATNIAIEEDAKAYWHEFWNSSDVTIEANPELNRAIHYNLFQLAASAGRDGRTNIPAKGLSGTGYEGHYFWDTEMYMLPFFTYTNPAIAKQLLQYRHSILPQAKQRARTLGVDHGALFAWRTINGEEASAYYPAGTAQYHIDGDIAYAVDRYYNITGDHEFMVTTGLELMIETARFWQDFGNWSQINGKRQFGFYDVTGPDEYTAIVNNNYYTNRLAKFNLQRAAELVTEFADQATVLGVKADEADQWHQTADSVYLPYSEERQINEQDDSAFQKPVWPFETTPKQNYPLLLHYHPLNIYRYQVNKQADTLLADYLFMDLPHAQLKREYAYYEAITTHDSSLSRSIFSVLAAQLNDTKKATDYFMDTAQMDLVDLQGNASDGLHVANLGGSWLSIATGFGGIQFKDQCLHIDNHLPTAWPALTIRFCYRGRLLAVRYTHESTDVALIKGEPVELMVNGKRQQITTAERSSH</sequence>
<dbReference type="Gene3D" id="2.70.98.40">
    <property type="entry name" value="Glycoside hydrolase, family 65, N-terminal domain"/>
    <property type="match status" value="1"/>
</dbReference>
<evidence type="ECO:0000313" key="9">
    <source>
        <dbReference type="Proteomes" id="UP000050969"/>
    </source>
</evidence>